<reference evidence="1" key="1">
    <citation type="submission" date="2024-04" db="EMBL/GenBank/DDBJ databases">
        <title>Complete genome sequence of Sphingobacterium thalpophiium BAA-1094.</title>
        <authorList>
            <person name="Adaikpoh B.I."/>
        </authorList>
    </citation>
    <scope>NUCLEOTIDE SEQUENCE</scope>
    <source>
        <strain evidence="1">BAA-1094</strain>
    </source>
</reference>
<evidence type="ECO:0000313" key="1">
    <source>
        <dbReference type="EMBL" id="WZN54204.1"/>
    </source>
</evidence>
<sequence>MALKNQKDKARQYKPSTVRRLDTLSGNECANPNCTKKLVAEDGISIVSKICHIEAASTDGPRYNKSMTDDERRSFSNLILLCDEHHTIIDNKENEGKYPVDLLKKWKDDHERKIIEIMSGKNLLSKQHSKPKQKGLSL</sequence>
<keyword evidence="2" id="KW-1185">Reference proteome</keyword>
<protein>
    <submittedName>
        <fullName evidence="1">Uncharacterized protein</fullName>
    </submittedName>
</protein>
<proteinExistence type="predicted"/>
<dbReference type="EMBL" id="CP151087">
    <property type="protein sequence ID" value="WZN54204.1"/>
    <property type="molecule type" value="Genomic_DNA"/>
</dbReference>
<gene>
    <name evidence="1" type="ORF">AACH28_16300</name>
</gene>
<organism evidence="1 2">
    <name type="scientific">Sphingobacterium thalpophilum</name>
    <dbReference type="NCBI Taxonomy" id="259"/>
    <lineage>
        <taxon>Bacteria</taxon>
        <taxon>Pseudomonadati</taxon>
        <taxon>Bacteroidota</taxon>
        <taxon>Sphingobacteriia</taxon>
        <taxon>Sphingobacteriales</taxon>
        <taxon>Sphingobacteriaceae</taxon>
        <taxon>Sphingobacterium</taxon>
    </lineage>
</organism>
<evidence type="ECO:0000313" key="2">
    <source>
        <dbReference type="Proteomes" id="UP001485301"/>
    </source>
</evidence>
<accession>A0ACD5BX66</accession>
<dbReference type="Proteomes" id="UP001485301">
    <property type="component" value="Chromosome"/>
</dbReference>
<name>A0ACD5BX66_9SPHI</name>